<reference evidence="7" key="1">
    <citation type="submission" date="2016-06" db="EMBL/GenBank/DDBJ databases">
        <authorList>
            <person name="Varghese N."/>
            <person name="Submissions Spin"/>
        </authorList>
    </citation>
    <scope>NUCLEOTIDE SEQUENCE [LARGE SCALE GENOMIC DNA]</scope>
    <source>
        <strain evidence="7">DSM 44151</strain>
    </source>
</reference>
<keyword evidence="4" id="KW-0812">Transmembrane</keyword>
<keyword evidence="7" id="KW-1185">Reference proteome</keyword>
<feature type="compositionally biased region" description="Low complexity" evidence="3">
    <location>
        <begin position="19"/>
        <end position="45"/>
    </location>
</feature>
<evidence type="ECO:0000256" key="3">
    <source>
        <dbReference type="SAM" id="MobiDB-lite"/>
    </source>
</evidence>
<dbReference type="InterPro" id="IPR036366">
    <property type="entry name" value="PGBDSf"/>
</dbReference>
<keyword evidence="2" id="KW-0175">Coiled coil</keyword>
<dbReference type="STRING" id="47854.GA0070603_2874"/>
<evidence type="ECO:0000256" key="2">
    <source>
        <dbReference type="ARBA" id="ARBA00023054"/>
    </source>
</evidence>
<dbReference type="InterPro" id="IPR002477">
    <property type="entry name" value="Peptidoglycan-bd-like"/>
</dbReference>
<sequence length="406" mass="40892">MSARSEPGFASPAVANNCGPVTAGTTAPAEATTATPPAVVPASAGRSRRRRRARTPLVVASAVVVAAAAGVTAVVASGGRDGGTAASGGLPPATTPVTRQTLVDAESFDGELGYGTSHSAAPRTGGTVTWLAATGSQVTRGKPLFTVDDAKVVLLYGKLPAYRTLGPGVSGDDVRQFERNLKALGYSGLTVDDEYTSATADAVRDWQEDLGLPETGRVELGRVVYADGAVRVESHEAEPGDPAQPGQAVLSWTGTTRVVTVSLDVDDERLAKKGTKVTVSLPDGKEVAGTVAATETVIEPGADGGAGGQGDPETKIEVTVTVADPKALTGFDQASATVAFTAAERRDVLTVPVAALLALAEGGYGVQLVEGSTTRIVAVETGLFAAGRVEVSGAGLTEGATVGMPT</sequence>
<dbReference type="AlphaFoldDB" id="A0A1C6V0B1"/>
<dbReference type="SUPFAM" id="SSF47090">
    <property type="entry name" value="PGBD-like"/>
    <property type="match status" value="1"/>
</dbReference>
<dbReference type="Pfam" id="PF01471">
    <property type="entry name" value="PG_binding_1"/>
    <property type="match status" value="1"/>
</dbReference>
<keyword evidence="4" id="KW-1133">Transmembrane helix</keyword>
<evidence type="ECO:0000259" key="5">
    <source>
        <dbReference type="Pfam" id="PF01471"/>
    </source>
</evidence>
<dbReference type="Gene3D" id="1.10.101.10">
    <property type="entry name" value="PGBD-like superfamily/PGBD"/>
    <property type="match status" value="1"/>
</dbReference>
<name>A0A1C6V0B1_9ACTN</name>
<evidence type="ECO:0000313" key="7">
    <source>
        <dbReference type="Proteomes" id="UP000198605"/>
    </source>
</evidence>
<evidence type="ECO:0000313" key="6">
    <source>
        <dbReference type="EMBL" id="SCL59736.1"/>
    </source>
</evidence>
<protein>
    <submittedName>
        <fullName evidence="6">Multidrug efflux pump subunit AcrA (Membrane-fusion protein)</fullName>
    </submittedName>
</protein>
<dbReference type="PANTHER" id="PTHR32347:SF23">
    <property type="entry name" value="BLL5650 PROTEIN"/>
    <property type="match status" value="1"/>
</dbReference>
<comment type="subcellular location">
    <subcellularLocation>
        <location evidence="1">Cell envelope</location>
    </subcellularLocation>
</comment>
<dbReference type="PANTHER" id="PTHR32347">
    <property type="entry name" value="EFFLUX SYSTEM COMPONENT YKNX-RELATED"/>
    <property type="match status" value="1"/>
</dbReference>
<dbReference type="InterPro" id="IPR036365">
    <property type="entry name" value="PGBD-like_sf"/>
</dbReference>
<proteinExistence type="predicted"/>
<feature type="region of interest" description="Disordered" evidence="3">
    <location>
        <begin position="1"/>
        <end position="53"/>
    </location>
</feature>
<dbReference type="InterPro" id="IPR050465">
    <property type="entry name" value="UPF0194_transport"/>
</dbReference>
<keyword evidence="4" id="KW-0472">Membrane</keyword>
<dbReference type="EMBL" id="FMIB01000002">
    <property type="protein sequence ID" value="SCL59736.1"/>
    <property type="molecule type" value="Genomic_DNA"/>
</dbReference>
<gene>
    <name evidence="6" type="ORF">GA0070603_2874</name>
</gene>
<feature type="domain" description="Peptidoglycan binding-like" evidence="5">
    <location>
        <begin position="170"/>
        <end position="218"/>
    </location>
</feature>
<evidence type="ECO:0000256" key="1">
    <source>
        <dbReference type="ARBA" id="ARBA00004196"/>
    </source>
</evidence>
<organism evidence="6 7">
    <name type="scientific">Micromonospora chersina</name>
    <dbReference type="NCBI Taxonomy" id="47854"/>
    <lineage>
        <taxon>Bacteria</taxon>
        <taxon>Bacillati</taxon>
        <taxon>Actinomycetota</taxon>
        <taxon>Actinomycetes</taxon>
        <taxon>Micromonosporales</taxon>
        <taxon>Micromonosporaceae</taxon>
        <taxon>Micromonospora</taxon>
    </lineage>
</organism>
<dbReference type="Proteomes" id="UP000198605">
    <property type="component" value="Unassembled WGS sequence"/>
</dbReference>
<evidence type="ECO:0000256" key="4">
    <source>
        <dbReference type="SAM" id="Phobius"/>
    </source>
</evidence>
<accession>A0A1C6V0B1</accession>
<feature type="transmembrane region" description="Helical" evidence="4">
    <location>
        <begin position="56"/>
        <end position="76"/>
    </location>
</feature>
<dbReference type="GO" id="GO:0030313">
    <property type="term" value="C:cell envelope"/>
    <property type="evidence" value="ECO:0007669"/>
    <property type="project" value="UniProtKB-SubCell"/>
</dbReference>
<dbReference type="Gene3D" id="2.40.420.20">
    <property type="match status" value="1"/>
</dbReference>